<evidence type="ECO:0000256" key="5">
    <source>
        <dbReference type="ARBA" id="ARBA00023157"/>
    </source>
</evidence>
<dbReference type="GO" id="GO:0012505">
    <property type="term" value="C:endomembrane system"/>
    <property type="evidence" value="ECO:0007669"/>
    <property type="project" value="UniProtKB-SubCell"/>
</dbReference>
<dbReference type="Pfam" id="PF22777">
    <property type="entry name" value="VKGC_lumenal_dom"/>
    <property type="match status" value="1"/>
</dbReference>
<protein>
    <submittedName>
        <fullName evidence="9">Deoxyribonuclease HsdR</fullName>
    </submittedName>
</protein>
<evidence type="ECO:0000256" key="1">
    <source>
        <dbReference type="ARBA" id="ARBA00004127"/>
    </source>
</evidence>
<dbReference type="InterPro" id="IPR053934">
    <property type="entry name" value="HTTM_dom"/>
</dbReference>
<keyword evidence="10" id="KW-1185">Reference proteome</keyword>
<gene>
    <name evidence="9" type="ORF">AW14_09590</name>
</gene>
<dbReference type="Proteomes" id="UP000032229">
    <property type="component" value="Chromosome"/>
</dbReference>
<evidence type="ECO:0000256" key="7">
    <source>
        <dbReference type="SAM" id="Phobius"/>
    </source>
</evidence>
<feature type="transmembrane region" description="Helical" evidence="7">
    <location>
        <begin position="12"/>
        <end position="38"/>
    </location>
</feature>
<feature type="domain" description="HTTM-like" evidence="8">
    <location>
        <begin position="10"/>
        <end position="268"/>
    </location>
</feature>
<dbReference type="HOGENOM" id="CLU_020495_1_0_10"/>
<feature type="transmembrane region" description="Helical" evidence="7">
    <location>
        <begin position="114"/>
        <end position="133"/>
    </location>
</feature>
<name>A0A0C5W9M4_9FLAO</name>
<evidence type="ECO:0000256" key="3">
    <source>
        <dbReference type="ARBA" id="ARBA00022989"/>
    </source>
</evidence>
<accession>A0A0C5W9M4</accession>
<dbReference type="GO" id="GO:0008488">
    <property type="term" value="F:gamma-glutamyl carboxylase activity"/>
    <property type="evidence" value="ECO:0007669"/>
    <property type="project" value="InterPro"/>
</dbReference>
<dbReference type="PANTHER" id="PTHR12639">
    <property type="entry name" value="VITAMIN K-DEPENDENT GAMMA-CARBOXYLASE"/>
    <property type="match status" value="1"/>
</dbReference>
<keyword evidence="4 7" id="KW-0472">Membrane</keyword>
<dbReference type="STRING" id="1454006.AW14_09590"/>
<evidence type="ECO:0000259" key="8">
    <source>
        <dbReference type="SMART" id="SM00752"/>
    </source>
</evidence>
<dbReference type="PATRIC" id="fig|1454006.5.peg.1899"/>
<keyword evidence="3 7" id="KW-1133">Transmembrane helix</keyword>
<dbReference type="EMBL" id="CP007202">
    <property type="protein sequence ID" value="AJR03833.1"/>
    <property type="molecule type" value="Genomic_DNA"/>
</dbReference>
<evidence type="ECO:0000256" key="2">
    <source>
        <dbReference type="ARBA" id="ARBA00022692"/>
    </source>
</evidence>
<dbReference type="Pfam" id="PF05090">
    <property type="entry name" value="HTTM"/>
    <property type="match status" value="1"/>
</dbReference>
<feature type="transmembrane region" description="Helical" evidence="7">
    <location>
        <begin position="91"/>
        <end position="108"/>
    </location>
</feature>
<organism evidence="9 10">
    <name type="scientific">Siansivirga zeaxanthinifaciens CC-SAMT-1</name>
    <dbReference type="NCBI Taxonomy" id="1454006"/>
    <lineage>
        <taxon>Bacteria</taxon>
        <taxon>Pseudomonadati</taxon>
        <taxon>Bacteroidota</taxon>
        <taxon>Flavobacteriia</taxon>
        <taxon>Flavobacteriales</taxon>
        <taxon>Flavobacteriaceae</taxon>
        <taxon>Siansivirga</taxon>
    </lineage>
</organism>
<dbReference type="KEGG" id="sze:AW14_09590"/>
<comment type="subcellular location">
    <subcellularLocation>
        <location evidence="1">Endomembrane system</location>
        <topology evidence="1">Multi-pass membrane protein</topology>
    </subcellularLocation>
</comment>
<feature type="transmembrane region" description="Helical" evidence="7">
    <location>
        <begin position="154"/>
        <end position="171"/>
    </location>
</feature>
<evidence type="ECO:0000256" key="4">
    <source>
        <dbReference type="ARBA" id="ARBA00023136"/>
    </source>
</evidence>
<dbReference type="RefSeq" id="WP_044638562.1">
    <property type="nucleotide sequence ID" value="NZ_CP007202.1"/>
</dbReference>
<proteinExistence type="predicted"/>
<feature type="transmembrane region" description="Helical" evidence="7">
    <location>
        <begin position="231"/>
        <end position="264"/>
    </location>
</feature>
<evidence type="ECO:0000313" key="9">
    <source>
        <dbReference type="EMBL" id="AJR03833.1"/>
    </source>
</evidence>
<dbReference type="InterPro" id="IPR007782">
    <property type="entry name" value="VKG_COase"/>
</dbReference>
<evidence type="ECO:0000256" key="6">
    <source>
        <dbReference type="ARBA" id="ARBA00023239"/>
    </source>
</evidence>
<keyword evidence="2 7" id="KW-0812">Transmembrane</keyword>
<feature type="transmembrane region" description="Helical" evidence="7">
    <location>
        <begin position="304"/>
        <end position="325"/>
    </location>
</feature>
<reference evidence="9 10" key="1">
    <citation type="submission" date="2014-02" db="EMBL/GenBank/DDBJ databases">
        <authorList>
            <person name="Young C.-C."/>
            <person name="Hameed A."/>
            <person name="Huang H.-C."/>
            <person name="Shahina M."/>
        </authorList>
    </citation>
    <scope>NUCLEOTIDE SEQUENCE [LARGE SCALE GENOMIC DNA]</scope>
    <source>
        <strain evidence="9 10">CC-SAMT-1</strain>
    </source>
</reference>
<dbReference type="OrthoDB" id="341137at2"/>
<sequence>MGFNYKTYLNSYTNAAPLAVFRVLFGAMMFLSIVRFWANGWIETLYIKPKFHFSYYGFEWVKPLGNFTYLLFIISAISALCIALGFKYKKAIIIFFLSFTYIELMDKTTYLNHYYFISLLSFLMIFLPANASFSFDNILEKSNFKTIPKWTIDSIKLLLGIVYFYAGLAKINSDWLFKAMPLKIWLPSKYDLPFLGDIMQLEWFHYAMSWGGMIYDLSIPFLLLYRKTRWFAFVLVVFFHVFTRVLFPIGMFPFIMIVASLIFFDASFHQKIIQFIQSLFKISSFKVSNNFITLDKYQFKRPQIVIPIITLFFVIQLVLPFRYLLYPGELFWTEEGYRFSWRVMLMEKAGYTTFTIKDAKKGTKFVVRNSDFLTSFQEKQMSFQPDFILEYAHYLGDHFTSQGHKNVQVFAESYVALNGRVSQPYVDTSVNLYNQKESFRHKTWILPFYDEIKGL</sequence>
<dbReference type="SMART" id="SM00752">
    <property type="entry name" value="HTTM"/>
    <property type="match status" value="1"/>
</dbReference>
<keyword evidence="6" id="KW-0456">Lyase</keyword>
<dbReference type="InterPro" id="IPR053935">
    <property type="entry name" value="VKGC_lumenal_dom"/>
</dbReference>
<keyword evidence="5" id="KW-1015">Disulfide bond</keyword>
<feature type="transmembrane region" description="Helical" evidence="7">
    <location>
        <begin position="203"/>
        <end position="224"/>
    </location>
</feature>
<evidence type="ECO:0000313" key="10">
    <source>
        <dbReference type="Proteomes" id="UP000032229"/>
    </source>
</evidence>
<dbReference type="AlphaFoldDB" id="A0A0C5W9M4"/>
<feature type="transmembrane region" description="Helical" evidence="7">
    <location>
        <begin position="67"/>
        <end position="86"/>
    </location>
</feature>
<dbReference type="InterPro" id="IPR011020">
    <property type="entry name" value="HTTM-like"/>
</dbReference>
<dbReference type="PANTHER" id="PTHR12639:SF7">
    <property type="entry name" value="HTTM DOMAIN-CONTAINING PROTEIN"/>
    <property type="match status" value="1"/>
</dbReference>
<dbReference type="GO" id="GO:0019842">
    <property type="term" value="F:vitamin binding"/>
    <property type="evidence" value="ECO:0007669"/>
    <property type="project" value="TreeGrafter"/>
</dbReference>